<dbReference type="EMBL" id="JAENIM010000015">
    <property type="protein sequence ID" value="MBK1790048.1"/>
    <property type="molecule type" value="Genomic_DNA"/>
</dbReference>
<dbReference type="Proteomes" id="UP000624703">
    <property type="component" value="Unassembled WGS sequence"/>
</dbReference>
<dbReference type="InterPro" id="IPR000182">
    <property type="entry name" value="GNAT_dom"/>
</dbReference>
<evidence type="ECO:0000313" key="2">
    <source>
        <dbReference type="EMBL" id="MBK1790048.1"/>
    </source>
</evidence>
<accession>A0A8J7MCH0</accession>
<name>A0A8J7MCH0_9BACT</name>
<keyword evidence="3" id="KW-1185">Reference proteome</keyword>
<dbReference type="RefSeq" id="WP_200310090.1">
    <property type="nucleotide sequence ID" value="NZ_JAENIM010000015.1"/>
</dbReference>
<dbReference type="CDD" id="cd04301">
    <property type="entry name" value="NAT_SF"/>
    <property type="match status" value="1"/>
</dbReference>
<organism evidence="2 3">
    <name type="scientific">Persicirhabdus sediminis</name>
    <dbReference type="NCBI Taxonomy" id="454144"/>
    <lineage>
        <taxon>Bacteria</taxon>
        <taxon>Pseudomonadati</taxon>
        <taxon>Verrucomicrobiota</taxon>
        <taxon>Verrucomicrobiia</taxon>
        <taxon>Verrucomicrobiales</taxon>
        <taxon>Verrucomicrobiaceae</taxon>
        <taxon>Persicirhabdus</taxon>
    </lineage>
</organism>
<dbReference type="PROSITE" id="PS51186">
    <property type="entry name" value="GNAT"/>
    <property type="match status" value="1"/>
</dbReference>
<dbReference type="GO" id="GO:0016747">
    <property type="term" value="F:acyltransferase activity, transferring groups other than amino-acyl groups"/>
    <property type="evidence" value="ECO:0007669"/>
    <property type="project" value="InterPro"/>
</dbReference>
<reference evidence="2" key="1">
    <citation type="submission" date="2021-01" db="EMBL/GenBank/DDBJ databases">
        <title>Modified the classification status of verrucomicrobia.</title>
        <authorList>
            <person name="Feng X."/>
        </authorList>
    </citation>
    <scope>NUCLEOTIDE SEQUENCE</scope>
    <source>
        <strain evidence="2">_KCTC 22039</strain>
    </source>
</reference>
<feature type="domain" description="N-acetyltransferase" evidence="1">
    <location>
        <begin position="3"/>
        <end position="145"/>
    </location>
</feature>
<dbReference type="AlphaFoldDB" id="A0A8J7MCH0"/>
<dbReference type="Pfam" id="PF00583">
    <property type="entry name" value="Acetyltransf_1"/>
    <property type="match status" value="1"/>
</dbReference>
<dbReference type="Gene3D" id="3.40.630.30">
    <property type="match status" value="1"/>
</dbReference>
<dbReference type="SUPFAM" id="SSF55729">
    <property type="entry name" value="Acyl-CoA N-acyltransferases (Nat)"/>
    <property type="match status" value="1"/>
</dbReference>
<evidence type="ECO:0000313" key="3">
    <source>
        <dbReference type="Proteomes" id="UP000624703"/>
    </source>
</evidence>
<comment type="caution">
    <text evidence="2">The sequence shown here is derived from an EMBL/GenBank/DDBJ whole genome shotgun (WGS) entry which is preliminary data.</text>
</comment>
<gene>
    <name evidence="2" type="ORF">JIN82_02635</name>
</gene>
<sequence>MKFTKRATSEDDYGYAKGIHDLAYRDWTVAQFGPWDEKVQGKFFDDSWNYHNYELLLLDGVPCGYCAVDYNEHVIRVLELAVDPDFQGQGVGTSFFHDLINRYHSESRSIRLNAFKVNTAAIDFYLGRGFVVIAENDLQLQFEWQGEDKNLANKVSYFNEH</sequence>
<evidence type="ECO:0000259" key="1">
    <source>
        <dbReference type="PROSITE" id="PS51186"/>
    </source>
</evidence>
<proteinExistence type="predicted"/>
<protein>
    <submittedName>
        <fullName evidence="2">GNAT family N-acetyltransferase</fullName>
    </submittedName>
</protein>
<dbReference type="InterPro" id="IPR016181">
    <property type="entry name" value="Acyl_CoA_acyltransferase"/>
</dbReference>